<evidence type="ECO:0000256" key="1">
    <source>
        <dbReference type="ARBA" id="ARBA00023054"/>
    </source>
</evidence>
<dbReference type="OMA" id="AMLCSRI"/>
<feature type="coiled-coil region" evidence="2">
    <location>
        <begin position="268"/>
        <end position="329"/>
    </location>
</feature>
<feature type="coiled-coil region" evidence="2">
    <location>
        <begin position="122"/>
        <end position="189"/>
    </location>
</feature>
<proteinExistence type="predicted"/>
<dbReference type="PANTHER" id="PTHR34768">
    <property type="entry name" value="COILED-COIL DOMAIN-CONTAINING PROTEIN 89"/>
    <property type="match status" value="1"/>
</dbReference>
<dbReference type="GeneTree" id="ENSGT00940000165617"/>
<feature type="coiled-coil region" evidence="2">
    <location>
        <begin position="66"/>
        <end position="93"/>
    </location>
</feature>
<sequence length="356" mass="41250">MTSLPQVPVTHVLTLDICPCSQDMDIIQKSLDKLLSFSAEDMTETEMLRSRIDEQSNLICILKERADELLLRCQALQKINTELEDSLTDCQKELGGERKKAELLEKRFMDLAANNQAIIAFMEEYKSLNAQLKVENKQLQSENDTLFSQKLQDKEVFVQKLMQDIKLLTENYTNNENEYREKLAEYQSKLLQQATQHQAKEALLLDQLHDAQQQQRDAVDACKGMKLKLGMAEEKHALKEINTRESITSLAKEKDKLLSLSMERGRLIQEKQAKIQQLERKWKEEKKSRAEAENRFEQEAEAVNADVKVKSLQCALDESTGKYEKLKKDFEAFREHSASLLTQERELNKKLRHMIG</sequence>
<evidence type="ECO:0000313" key="3">
    <source>
        <dbReference type="Ensembl" id="ENSSDUP00000027363.1"/>
    </source>
</evidence>
<dbReference type="Ensembl" id="ENSSDUT00000027847.1">
    <property type="protein sequence ID" value="ENSSDUP00000027363.1"/>
    <property type="gene ID" value="ENSSDUG00000019778.1"/>
</dbReference>
<reference evidence="3" key="1">
    <citation type="submission" date="2025-08" db="UniProtKB">
        <authorList>
            <consortium name="Ensembl"/>
        </authorList>
    </citation>
    <scope>IDENTIFICATION</scope>
</reference>
<keyword evidence="4" id="KW-1185">Reference proteome</keyword>
<organism evidence="3 4">
    <name type="scientific">Seriola dumerili</name>
    <name type="common">Greater amberjack</name>
    <name type="synonym">Caranx dumerili</name>
    <dbReference type="NCBI Taxonomy" id="41447"/>
    <lineage>
        <taxon>Eukaryota</taxon>
        <taxon>Metazoa</taxon>
        <taxon>Chordata</taxon>
        <taxon>Craniata</taxon>
        <taxon>Vertebrata</taxon>
        <taxon>Euteleostomi</taxon>
        <taxon>Actinopterygii</taxon>
        <taxon>Neopterygii</taxon>
        <taxon>Teleostei</taxon>
        <taxon>Neoteleostei</taxon>
        <taxon>Acanthomorphata</taxon>
        <taxon>Carangaria</taxon>
        <taxon>Carangiformes</taxon>
        <taxon>Carangidae</taxon>
        <taxon>Seriola</taxon>
    </lineage>
</organism>
<dbReference type="AlphaFoldDB" id="A0A3B4V990"/>
<dbReference type="Proteomes" id="UP000261420">
    <property type="component" value="Unplaced"/>
</dbReference>
<protein>
    <submittedName>
        <fullName evidence="3">Zgc:172182</fullName>
    </submittedName>
</protein>
<accession>A0A3B4V990</accession>
<evidence type="ECO:0000256" key="2">
    <source>
        <dbReference type="SAM" id="Coils"/>
    </source>
</evidence>
<evidence type="ECO:0000313" key="4">
    <source>
        <dbReference type="Proteomes" id="UP000261420"/>
    </source>
</evidence>
<dbReference type="PANTHER" id="PTHR34768:SF2">
    <property type="entry name" value="COILED-COIL DOMAIN CONTAINING 89"/>
    <property type="match status" value="1"/>
</dbReference>
<name>A0A3B4V990_SERDU</name>
<reference evidence="3" key="2">
    <citation type="submission" date="2025-09" db="UniProtKB">
        <authorList>
            <consortium name="Ensembl"/>
        </authorList>
    </citation>
    <scope>IDENTIFICATION</scope>
</reference>
<dbReference type="InterPro" id="IPR043450">
    <property type="entry name" value="CCDC89-like"/>
</dbReference>
<keyword evidence="1 2" id="KW-0175">Coiled coil</keyword>